<dbReference type="KEGG" id="vg:40526691"/>
<name>A0A126FCC0_9ABAC</name>
<reference evidence="1 2" key="1">
    <citation type="submission" date="2015-02" db="EMBL/GenBank/DDBJ databases">
        <title>Complete genome of a baculovirus isolated from a medical interest larvae: lLonomia obliqua (Lepidoptera: Saturniidae).</title>
        <authorList>
            <person name="Clara A.-S.W."/>
            <person name="Daniel A.-A.M.P."/>
            <person name="Miguel A.S."/>
            <person name="Jhon F.E.A."/>
            <person name="Fabricio M.S."/>
            <person name="Jose W.L.C."/>
            <person name="Bergmann R.M."/>
            <person name="Fernando M.L."/>
        </authorList>
    </citation>
    <scope>NUCLEOTIDE SEQUENCE [LARGE SCALE GENOMIC DNA]</scope>
    <source>
        <strain evidence="1">SP/2000</strain>
    </source>
</reference>
<proteinExistence type="predicted"/>
<organism evidence="1 2">
    <name type="scientific">Lonomia obliqua multiple nucleopolyhedrovirus</name>
    <dbReference type="NCBI Taxonomy" id="134394"/>
    <lineage>
        <taxon>Viruses</taxon>
        <taxon>Viruses incertae sedis</taxon>
        <taxon>Naldaviricetes</taxon>
        <taxon>Lefavirales</taxon>
        <taxon>Baculoviridae</taxon>
        <taxon>Alphabaculovirus</taxon>
        <taxon>Alphabaculovirus lonobliquae</taxon>
        <taxon>Lonomia obliqua nucleopolyhedrovirus</taxon>
    </lineage>
</organism>
<accession>A0A126FCC0</accession>
<dbReference type="EMBL" id="KP763670">
    <property type="protein sequence ID" value="AKN81046.1"/>
    <property type="molecule type" value="Genomic_DNA"/>
</dbReference>
<sequence length="52" mass="6013">MLIITIVNTVNTMKLSIVFLILMLSTFKVLNAAAIVPYKKYSHQLYEQKLKK</sequence>
<evidence type="ECO:0000313" key="2">
    <source>
        <dbReference type="Proteomes" id="UP000297030"/>
    </source>
</evidence>
<gene>
    <name evidence="1" type="primary">Orf-59</name>
</gene>
<evidence type="ECO:0000313" key="1">
    <source>
        <dbReference type="EMBL" id="AKN81046.1"/>
    </source>
</evidence>
<dbReference type="Proteomes" id="UP000297030">
    <property type="component" value="Segment"/>
</dbReference>
<dbReference type="GeneID" id="40526691"/>
<dbReference type="RefSeq" id="YP_009666421.1">
    <property type="nucleotide sequence ID" value="NC_043520.1"/>
</dbReference>
<protein>
    <submittedName>
        <fullName evidence="1">Uncharacterized protein</fullName>
    </submittedName>
</protein>
<keyword evidence="2" id="KW-1185">Reference proteome</keyword>